<evidence type="ECO:0000256" key="3">
    <source>
        <dbReference type="ARBA" id="ARBA00006001"/>
    </source>
</evidence>
<sequence>MRTLLTSAQMRSADQLTIANKPIASIDLMEKAARAFVQCFLRDEFDTSKSVAIFCGKGNNGGDGLAIAHLLMTNGYENLKVYVVNFGEKQSDDFSINLQRIEGTRCKKIIINQAADLKNLKADIIIDAILGSGLNKPLAGEFEVLARAINKLNKKVYAVDVPTGFFAEGKLPKDYNGIKAYKTICFQRPKINFFFPESAMATEKYEVVDIDLDENFIQKQEADFYLIEARDIEKILQPRKLFSHKGTYGHALIIAGNSHTMGAALLSAMACLHTGAGLITACIPQGGLTALNTTLPEVMALPRDEYTRIEDPRKYQAIAIGPGLGTGADLEKLLERLIIANQPLIIDADALNILGKRPDLLDKLFANTIITPHMKEFDRLFGNHDSWWDRVQTAKVNAKKQGIVIVLKNQYTFICLPTGKVMINPTGNPAMAQGGMGDVLTGMITGFIAQRYSAADAAILACYIHGKAGDYLAKEQFVVAASQLATRVSKEIKAIISQ</sequence>
<evidence type="ECO:0000256" key="8">
    <source>
        <dbReference type="ARBA" id="ARBA00022857"/>
    </source>
</evidence>
<evidence type="ECO:0000256" key="5">
    <source>
        <dbReference type="ARBA" id="ARBA00022723"/>
    </source>
</evidence>
<dbReference type="SUPFAM" id="SSF53613">
    <property type="entry name" value="Ribokinase-like"/>
    <property type="match status" value="1"/>
</dbReference>
<evidence type="ECO:0000256" key="6">
    <source>
        <dbReference type="ARBA" id="ARBA00022741"/>
    </source>
</evidence>
<reference evidence="22" key="1">
    <citation type="submission" date="2024-05" db="EMBL/GenBank/DDBJ databases">
        <authorList>
            <person name="Kim S."/>
            <person name="Heo J."/>
            <person name="Choi H."/>
            <person name="Choi Y."/>
            <person name="Kwon S.-W."/>
            <person name="Kim Y."/>
        </authorList>
    </citation>
    <scope>NUCLEOTIDE SEQUENCE</scope>
    <source>
        <strain evidence="22">KACC 23697</strain>
    </source>
</reference>
<comment type="catalytic activity">
    <reaction evidence="15 17 19">
        <text>(6S)-NADHX + ADP = AMP + phosphate + NADH + H(+)</text>
        <dbReference type="Rhea" id="RHEA:32223"/>
        <dbReference type="ChEBI" id="CHEBI:15378"/>
        <dbReference type="ChEBI" id="CHEBI:43474"/>
        <dbReference type="ChEBI" id="CHEBI:57945"/>
        <dbReference type="ChEBI" id="CHEBI:64074"/>
        <dbReference type="ChEBI" id="CHEBI:456215"/>
        <dbReference type="ChEBI" id="CHEBI:456216"/>
        <dbReference type="EC" id="4.2.1.136"/>
    </reaction>
</comment>
<dbReference type="InterPro" id="IPR030677">
    <property type="entry name" value="Nnr"/>
</dbReference>
<dbReference type="PIRSF" id="PIRSF017184">
    <property type="entry name" value="Nnr"/>
    <property type="match status" value="1"/>
</dbReference>
<comment type="subunit">
    <text evidence="17">Homotetramer.</text>
</comment>
<comment type="function">
    <text evidence="17">Catalyzes the dehydration of the S-form of NAD(P)HX at the expense of ADP, which is converted to AMP. Together with NAD(P)HX epimerase, which catalyzes the epimerization of the S- and R-forms, the enzyme allows the repair of both epimers of NAD(P)HX, a damaged form of NAD(P)H that is a result of enzymatic or heat-dependent hydration.</text>
</comment>
<name>A0AAU7K776_9SPHI</name>
<dbReference type="GO" id="GO:0005524">
    <property type="term" value="F:ATP binding"/>
    <property type="evidence" value="ECO:0007669"/>
    <property type="project" value="UniProtKB-UniRule"/>
</dbReference>
<evidence type="ECO:0000256" key="19">
    <source>
        <dbReference type="PIRNR" id="PIRNR017184"/>
    </source>
</evidence>
<feature type="binding site" evidence="17">
    <location>
        <position position="373"/>
    </location>
    <ligand>
        <name>(6S)-NADPHX</name>
        <dbReference type="ChEBI" id="CHEBI:64076"/>
    </ligand>
</feature>
<dbReference type="GO" id="GO:0046872">
    <property type="term" value="F:metal ion binding"/>
    <property type="evidence" value="ECO:0007669"/>
    <property type="project" value="UniProtKB-UniRule"/>
</dbReference>
<evidence type="ECO:0000256" key="2">
    <source>
        <dbReference type="ARBA" id="ARBA00000909"/>
    </source>
</evidence>
<dbReference type="GO" id="GO:0052856">
    <property type="term" value="F:NAD(P)HX epimerase activity"/>
    <property type="evidence" value="ECO:0007669"/>
    <property type="project" value="UniProtKB-UniRule"/>
</dbReference>
<protein>
    <recommendedName>
        <fullName evidence="19">Bifunctional NAD(P)H-hydrate repair enzyme</fullName>
    </recommendedName>
    <alternativeName>
        <fullName evidence="19">Nicotinamide nucleotide repair protein</fullName>
    </alternativeName>
    <domain>
        <recommendedName>
            <fullName evidence="19">ADP-dependent (S)-NAD(P)H-hydrate dehydratase</fullName>
            <ecNumber evidence="19">4.2.1.136</ecNumber>
        </recommendedName>
        <alternativeName>
            <fullName evidence="19">ADP-dependent NAD(P)HX dehydratase</fullName>
        </alternativeName>
    </domain>
    <domain>
        <recommendedName>
            <fullName evidence="19">NAD(P)H-hydrate epimerase</fullName>
            <ecNumber evidence="19">5.1.99.6</ecNumber>
        </recommendedName>
    </domain>
</protein>
<keyword evidence="5 18" id="KW-0479">Metal-binding</keyword>
<comment type="cofactor">
    <cofactor evidence="18 19">
        <name>K(+)</name>
        <dbReference type="ChEBI" id="CHEBI:29103"/>
    </cofactor>
    <text evidence="18 19">Binds 1 potassium ion per subunit.</text>
</comment>
<dbReference type="PANTHER" id="PTHR12592">
    <property type="entry name" value="ATP-DEPENDENT (S)-NAD(P)H-HYDRATE DEHYDRATASE FAMILY MEMBER"/>
    <property type="match status" value="1"/>
</dbReference>
<dbReference type="EMBL" id="CP157485">
    <property type="protein sequence ID" value="XBO47889.1"/>
    <property type="molecule type" value="Genomic_DNA"/>
</dbReference>
<feature type="binding site" evidence="18">
    <location>
        <begin position="59"/>
        <end position="63"/>
    </location>
    <ligand>
        <name>(6S)-NADPHX</name>
        <dbReference type="ChEBI" id="CHEBI:64076"/>
    </ligand>
</feature>
<evidence type="ECO:0000256" key="16">
    <source>
        <dbReference type="ARBA" id="ARBA00049209"/>
    </source>
</evidence>
<dbReference type="InterPro" id="IPR036652">
    <property type="entry name" value="YjeF_N_dom_sf"/>
</dbReference>
<dbReference type="EC" id="5.1.99.6" evidence="19"/>
<dbReference type="Gene3D" id="3.40.50.10260">
    <property type="entry name" value="YjeF N-terminal domain"/>
    <property type="match status" value="1"/>
</dbReference>
<feature type="binding site" evidence="17">
    <location>
        <begin position="408"/>
        <end position="412"/>
    </location>
    <ligand>
        <name>AMP</name>
        <dbReference type="ChEBI" id="CHEBI:456215"/>
    </ligand>
</feature>
<keyword evidence="13" id="KW-0511">Multifunctional enzyme</keyword>
<evidence type="ECO:0000256" key="11">
    <source>
        <dbReference type="ARBA" id="ARBA00023235"/>
    </source>
</evidence>
<keyword evidence="10 17" id="KW-0520">NAD</keyword>
<evidence type="ECO:0000256" key="4">
    <source>
        <dbReference type="ARBA" id="ARBA00009524"/>
    </source>
</evidence>
<comment type="similarity">
    <text evidence="18">Belongs to the NnrE/AIBP family.</text>
</comment>
<feature type="binding site" evidence="18">
    <location>
        <position position="60"/>
    </location>
    <ligand>
        <name>K(+)</name>
        <dbReference type="ChEBI" id="CHEBI:29103"/>
    </ligand>
</feature>
<dbReference type="Pfam" id="PF03853">
    <property type="entry name" value="YjeF_N"/>
    <property type="match status" value="1"/>
</dbReference>
<evidence type="ECO:0000259" key="20">
    <source>
        <dbReference type="PROSITE" id="PS51383"/>
    </source>
</evidence>
<dbReference type="GO" id="GO:0110051">
    <property type="term" value="P:metabolite repair"/>
    <property type="evidence" value="ECO:0007669"/>
    <property type="project" value="TreeGrafter"/>
</dbReference>
<gene>
    <name evidence="17" type="primary">nnrD</name>
    <name evidence="18" type="synonym">nnrE</name>
    <name evidence="22" type="ORF">ABEG20_21605</name>
</gene>
<accession>A0AAU7K776</accession>
<evidence type="ECO:0000256" key="7">
    <source>
        <dbReference type="ARBA" id="ARBA00022840"/>
    </source>
</evidence>
<dbReference type="InterPro" id="IPR017953">
    <property type="entry name" value="Carbohydrate_kinase_pred_CS"/>
</dbReference>
<dbReference type="SUPFAM" id="SSF64153">
    <property type="entry name" value="YjeF N-terminal domain-like"/>
    <property type="match status" value="1"/>
</dbReference>
<feature type="binding site" evidence="18">
    <location>
        <position position="160"/>
    </location>
    <ligand>
        <name>(6S)-NADPHX</name>
        <dbReference type="ChEBI" id="CHEBI:64076"/>
    </ligand>
</feature>
<comment type="function">
    <text evidence="14 19">Bifunctional enzyme that catalyzes the epimerization of the S- and R-forms of NAD(P)HX and the dehydration of the S-form of NAD(P)HX at the expense of ADP, which is converted to AMP. This allows the repair of both epimers of NAD(P)HX, a damaged form of NAD(P)H that is a result of enzymatic or heat-dependent hydration.</text>
</comment>
<dbReference type="RefSeq" id="WP_406825285.1">
    <property type="nucleotide sequence ID" value="NZ_CP157485.1"/>
</dbReference>
<feature type="binding site" evidence="18">
    <location>
        <position position="163"/>
    </location>
    <ligand>
        <name>K(+)</name>
        <dbReference type="ChEBI" id="CHEBI:29103"/>
    </ligand>
</feature>
<evidence type="ECO:0000256" key="15">
    <source>
        <dbReference type="ARBA" id="ARBA00048238"/>
    </source>
</evidence>
<evidence type="ECO:0000256" key="13">
    <source>
        <dbReference type="ARBA" id="ARBA00023268"/>
    </source>
</evidence>
<comment type="similarity">
    <text evidence="4 19">In the C-terminal section; belongs to the NnrD/CARKD family.</text>
</comment>
<dbReference type="Pfam" id="PF01256">
    <property type="entry name" value="Carb_kinase"/>
    <property type="match status" value="1"/>
</dbReference>
<keyword evidence="8 17" id="KW-0521">NADP</keyword>
<dbReference type="GO" id="GO:0052855">
    <property type="term" value="F:ADP-dependent NAD(P)H-hydrate dehydratase activity"/>
    <property type="evidence" value="ECO:0007669"/>
    <property type="project" value="UniProtKB-UniRule"/>
</dbReference>
<dbReference type="PROSITE" id="PS51385">
    <property type="entry name" value="YJEF_N"/>
    <property type="match status" value="1"/>
</dbReference>
<comment type="catalytic activity">
    <reaction evidence="1 18 19">
        <text>(6R)-NADHX = (6S)-NADHX</text>
        <dbReference type="Rhea" id="RHEA:32215"/>
        <dbReference type="ChEBI" id="CHEBI:64074"/>
        <dbReference type="ChEBI" id="CHEBI:64075"/>
        <dbReference type="EC" id="5.1.99.6"/>
    </reaction>
</comment>
<comment type="catalytic activity">
    <reaction evidence="2 18 19">
        <text>(6R)-NADPHX = (6S)-NADPHX</text>
        <dbReference type="Rhea" id="RHEA:32227"/>
        <dbReference type="ChEBI" id="CHEBI:64076"/>
        <dbReference type="ChEBI" id="CHEBI:64077"/>
        <dbReference type="EC" id="5.1.99.6"/>
    </reaction>
</comment>
<keyword evidence="11 18" id="KW-0413">Isomerase</keyword>
<feature type="binding site" evidence="17">
    <location>
        <position position="263"/>
    </location>
    <ligand>
        <name>(6S)-NADPHX</name>
        <dbReference type="ChEBI" id="CHEBI:64076"/>
    </ligand>
</feature>
<feature type="domain" description="YjeF N-terminal" evidence="21">
    <location>
        <begin position="10"/>
        <end position="218"/>
    </location>
</feature>
<proteinExistence type="inferred from homology"/>
<evidence type="ECO:0000259" key="21">
    <source>
        <dbReference type="PROSITE" id="PS51385"/>
    </source>
</evidence>
<dbReference type="PANTHER" id="PTHR12592:SF0">
    <property type="entry name" value="ATP-DEPENDENT (S)-NAD(P)H-HYDRATE DEHYDRATASE"/>
    <property type="match status" value="1"/>
</dbReference>
<organism evidence="22">
    <name type="scientific">Pedobacter sp. KACC 23697</name>
    <dbReference type="NCBI Taxonomy" id="3149230"/>
    <lineage>
        <taxon>Bacteria</taxon>
        <taxon>Pseudomonadati</taxon>
        <taxon>Bacteroidota</taxon>
        <taxon>Sphingobacteriia</taxon>
        <taxon>Sphingobacteriales</taxon>
        <taxon>Sphingobacteriaceae</taxon>
        <taxon>Pedobacter</taxon>
    </lineage>
</organism>
<feature type="domain" description="YjeF C-terminal" evidence="20">
    <location>
        <begin position="228"/>
        <end position="495"/>
    </location>
</feature>
<dbReference type="PROSITE" id="PS01050">
    <property type="entry name" value="YJEF_C_2"/>
    <property type="match status" value="1"/>
</dbReference>
<dbReference type="InterPro" id="IPR029056">
    <property type="entry name" value="Ribokinase-like"/>
</dbReference>
<dbReference type="NCBIfam" id="TIGR00197">
    <property type="entry name" value="yjeF_nterm"/>
    <property type="match status" value="1"/>
</dbReference>
<comment type="similarity">
    <text evidence="17">Belongs to the NnrD/CARKD family.</text>
</comment>
<feature type="binding site" evidence="18">
    <location>
        <position position="127"/>
    </location>
    <ligand>
        <name>K(+)</name>
        <dbReference type="ChEBI" id="CHEBI:29103"/>
    </ligand>
</feature>
<feature type="binding site" evidence="17">
    <location>
        <position position="438"/>
    </location>
    <ligand>
        <name>(6S)-NADPHX</name>
        <dbReference type="ChEBI" id="CHEBI:64076"/>
    </ligand>
</feature>
<dbReference type="PROSITE" id="PS51383">
    <property type="entry name" value="YJEF_C_3"/>
    <property type="match status" value="1"/>
</dbReference>
<comment type="cofactor">
    <cofactor evidence="17">
        <name>Mg(2+)</name>
        <dbReference type="ChEBI" id="CHEBI:18420"/>
    </cofactor>
</comment>
<dbReference type="EC" id="4.2.1.136" evidence="19"/>
<comment type="caution">
    <text evidence="18">Lacks conserved residue(s) required for the propagation of feature annotation.</text>
</comment>
<dbReference type="HAMAP" id="MF_01965">
    <property type="entry name" value="NADHX_dehydratase"/>
    <property type="match status" value="1"/>
</dbReference>
<evidence type="ECO:0000256" key="14">
    <source>
        <dbReference type="ARBA" id="ARBA00025153"/>
    </source>
</evidence>
<keyword evidence="6 17" id="KW-0547">Nucleotide-binding</keyword>
<feature type="binding site" evidence="17">
    <location>
        <position position="323"/>
    </location>
    <ligand>
        <name>(6S)-NADPHX</name>
        <dbReference type="ChEBI" id="CHEBI:64076"/>
    </ligand>
</feature>
<dbReference type="InterPro" id="IPR000631">
    <property type="entry name" value="CARKD"/>
</dbReference>
<evidence type="ECO:0000256" key="12">
    <source>
        <dbReference type="ARBA" id="ARBA00023239"/>
    </source>
</evidence>
<evidence type="ECO:0000256" key="17">
    <source>
        <dbReference type="HAMAP-Rule" id="MF_01965"/>
    </source>
</evidence>
<evidence type="ECO:0000256" key="9">
    <source>
        <dbReference type="ARBA" id="ARBA00022958"/>
    </source>
</evidence>
<dbReference type="CDD" id="cd01171">
    <property type="entry name" value="YXKO-related"/>
    <property type="match status" value="1"/>
</dbReference>
<dbReference type="AlphaFoldDB" id="A0AAU7K776"/>
<feature type="binding site" evidence="18">
    <location>
        <begin position="131"/>
        <end position="137"/>
    </location>
    <ligand>
        <name>(6S)-NADPHX</name>
        <dbReference type="ChEBI" id="CHEBI:64076"/>
    </ligand>
</feature>
<comment type="catalytic activity">
    <reaction evidence="16 17 19">
        <text>(6S)-NADPHX + ADP = AMP + phosphate + NADPH + H(+)</text>
        <dbReference type="Rhea" id="RHEA:32235"/>
        <dbReference type="ChEBI" id="CHEBI:15378"/>
        <dbReference type="ChEBI" id="CHEBI:43474"/>
        <dbReference type="ChEBI" id="CHEBI:57783"/>
        <dbReference type="ChEBI" id="CHEBI:64076"/>
        <dbReference type="ChEBI" id="CHEBI:456215"/>
        <dbReference type="ChEBI" id="CHEBI:456216"/>
        <dbReference type="EC" id="4.2.1.136"/>
    </reaction>
</comment>
<keyword evidence="12 17" id="KW-0456">Lyase</keyword>
<comment type="function">
    <text evidence="18">Catalyzes the epimerization of the S- and R-forms of NAD(P)HX, a damaged form of NAD(P)H that is a result of enzymatic or heat-dependent hydration. This is a prerequisite for the S-specific NAD(P)H-hydrate dehydratase to allow the repair of both epimers of NAD(P)HX.</text>
</comment>
<comment type="similarity">
    <text evidence="3 19">In the N-terminal section; belongs to the NnrE/AIBP family.</text>
</comment>
<keyword evidence="7 17" id="KW-0067">ATP-binding</keyword>
<dbReference type="GO" id="GO:0046496">
    <property type="term" value="P:nicotinamide nucleotide metabolic process"/>
    <property type="evidence" value="ECO:0007669"/>
    <property type="project" value="UniProtKB-UniRule"/>
</dbReference>
<evidence type="ECO:0000313" key="22">
    <source>
        <dbReference type="EMBL" id="XBO47889.1"/>
    </source>
</evidence>
<keyword evidence="9 18" id="KW-0630">Potassium</keyword>
<dbReference type="Gene3D" id="3.40.1190.20">
    <property type="match status" value="1"/>
</dbReference>
<dbReference type="NCBIfam" id="TIGR00196">
    <property type="entry name" value="yjeF_cterm"/>
    <property type="match status" value="1"/>
</dbReference>
<dbReference type="HAMAP" id="MF_01966">
    <property type="entry name" value="NADHX_epimerase"/>
    <property type="match status" value="1"/>
</dbReference>
<evidence type="ECO:0000256" key="18">
    <source>
        <dbReference type="HAMAP-Rule" id="MF_01966"/>
    </source>
</evidence>
<evidence type="ECO:0000256" key="1">
    <source>
        <dbReference type="ARBA" id="ARBA00000013"/>
    </source>
</evidence>
<feature type="binding site" evidence="17">
    <location>
        <position position="437"/>
    </location>
    <ligand>
        <name>AMP</name>
        <dbReference type="ChEBI" id="CHEBI:456215"/>
    </ligand>
</feature>
<evidence type="ECO:0000256" key="10">
    <source>
        <dbReference type="ARBA" id="ARBA00023027"/>
    </source>
</evidence>
<dbReference type="InterPro" id="IPR004443">
    <property type="entry name" value="YjeF_N_dom"/>
</dbReference>